<gene>
    <name evidence="4" type="ORF">EBB45_05075</name>
</gene>
<feature type="domain" description="Methyltransferase type 11" evidence="3">
    <location>
        <begin position="39"/>
        <end position="134"/>
    </location>
</feature>
<evidence type="ECO:0000259" key="2">
    <source>
        <dbReference type="Pfam" id="PF00535"/>
    </source>
</evidence>
<dbReference type="SUPFAM" id="SSF53756">
    <property type="entry name" value="UDP-Glycosyltransferase/glycogen phosphorylase"/>
    <property type="match status" value="1"/>
</dbReference>
<dbReference type="InterPro" id="IPR029044">
    <property type="entry name" value="Nucleotide-diphossugar_trans"/>
</dbReference>
<accession>A0A3N9UHE7</accession>
<dbReference type="PANTHER" id="PTHR43179">
    <property type="entry name" value="RHAMNOSYLTRANSFERASE WBBL"/>
    <property type="match status" value="1"/>
</dbReference>
<dbReference type="CDD" id="cd02440">
    <property type="entry name" value="AdoMet_MTases"/>
    <property type="match status" value="1"/>
</dbReference>
<sequence>MEFTGERFIPNVIEDNEIKIEHLQRYQSIQELVSGKIVLDAACGEGYGSNYLATNAEKVVGIDIDEESIVHAQNKYLKRNLEFMAASIEKLPFEDHSFDVVVSFETIEHVNENLQQQFLTEIKRVLKEDGILIMSTPNKKIYTDFRNYHNPFHVKEFYKDEFYCFLSSAFNFVDFSYQTRENVYLLGKENGKTFANLNHDSNLDVNSKYIVAICSDVSNNEFQLNSVVVESGDYNLKISRILQLQDEVEERNKHIHYLDSEIEEKNNYIVTLQDENTKLKNQLNQVEIIKQQVELFKAKLNEINDQLAGSQQEKQDLIEKVQKLETKENQLHHENEQLKEKERTLNNIYDSDGWKLLLKYYGVRDKIVPSDGKVRLLAKLFKKIVIDGNFRLLNKENVKKFIYYAKNQNLSMLENRVDNYIERNTSDTSEFKLSLIDIEQSYEKITFEKFATPDVSIIIPVYNQWHYTYSCLKSILANTQNVSYEIIIADDMSSDETVNISEYVENIKVVRDGENRGFLLNCNNAAQYADGQYVLFLNNDTQVQEGWLDSLVQLIESDHQIGMVGSKLVYPDGRMQEAGGIIWNDASGWNFGRLDDPNKPEYNYVKEVDYISGAAIMIKKDLWETIGGFDERYVPAYFEDSDLAFEVRKHGFKVMLQPKSVVVHFEGISHGTNVSEGVKRFQELNKSKFIEKWSNELKTNHYRNGEHVFKARDRSKFKKTILVIDHYVPHFDKDAGSRTTYQYLKLFVQMGLNVKFIGDNYYKHEPYTTELEKLGIEVFYQPYNNKNIEQWFKQNGKYIDYVYMNRPHISIKYVDIVKKYTKAKVVYYGHDLHFLREYREYELTGNEALKKSSEDWRKTEFSLYEKSDVVYYPSDVEVTEIKKYYPTINAIAIPAYIFEEKEFIESNQADKEGLLFVGGFGHKPNIDAVLWFVSSVFPKIVEEKPDMKFYIVGSNPPNEISSLASKNIIVTGFVTDEELDLLYKKSKLVVVPLRYGAGVKGKVIEAMYNQVPIVTTSVGAEGIIDSENILMIADTESEFANQVINLYDNDEKLNELSQASLDYVNNHFTAKAVKEIISTDISN</sequence>
<keyword evidence="4" id="KW-0808">Transferase</keyword>
<dbReference type="Proteomes" id="UP000274033">
    <property type="component" value="Unassembled WGS sequence"/>
</dbReference>
<evidence type="ECO:0000313" key="4">
    <source>
        <dbReference type="EMBL" id="RQW75514.1"/>
    </source>
</evidence>
<dbReference type="EMBL" id="RRCT01000003">
    <property type="protein sequence ID" value="RQW75514.1"/>
    <property type="molecule type" value="Genomic_DNA"/>
</dbReference>
<dbReference type="PANTHER" id="PTHR43179:SF7">
    <property type="entry name" value="RHAMNOSYLTRANSFERASE WBBL"/>
    <property type="match status" value="1"/>
</dbReference>
<feature type="domain" description="Glycosyltransferase 2-like" evidence="2">
    <location>
        <begin position="456"/>
        <end position="590"/>
    </location>
</feature>
<comment type="caution">
    <text evidence="4">The sequence shown here is derived from an EMBL/GenBank/DDBJ whole genome shotgun (WGS) entry which is preliminary data.</text>
</comment>
<keyword evidence="5" id="KW-1185">Reference proteome</keyword>
<dbReference type="Pfam" id="PF00535">
    <property type="entry name" value="Glycos_transf_2"/>
    <property type="match status" value="1"/>
</dbReference>
<dbReference type="InterPro" id="IPR013216">
    <property type="entry name" value="Methyltransf_11"/>
</dbReference>
<dbReference type="Pfam" id="PF08241">
    <property type="entry name" value="Methyltransf_11"/>
    <property type="match status" value="1"/>
</dbReference>
<dbReference type="SUPFAM" id="SSF53448">
    <property type="entry name" value="Nucleotide-diphospho-sugar transferases"/>
    <property type="match status" value="1"/>
</dbReference>
<evidence type="ECO:0000256" key="1">
    <source>
        <dbReference type="SAM" id="Coils"/>
    </source>
</evidence>
<dbReference type="CDD" id="cd04186">
    <property type="entry name" value="GT_2_like_c"/>
    <property type="match status" value="1"/>
</dbReference>
<dbReference type="SUPFAM" id="SSF53335">
    <property type="entry name" value="S-adenosyl-L-methionine-dependent methyltransferases"/>
    <property type="match status" value="1"/>
</dbReference>
<evidence type="ECO:0000313" key="5">
    <source>
        <dbReference type="Proteomes" id="UP000274033"/>
    </source>
</evidence>
<organism evidence="4 5">
    <name type="scientific">Lysinibacillus composti</name>
    <dbReference type="NCBI Taxonomy" id="720633"/>
    <lineage>
        <taxon>Bacteria</taxon>
        <taxon>Bacillati</taxon>
        <taxon>Bacillota</taxon>
        <taxon>Bacilli</taxon>
        <taxon>Bacillales</taxon>
        <taxon>Bacillaceae</taxon>
        <taxon>Lysinibacillus</taxon>
    </lineage>
</organism>
<dbReference type="Gene3D" id="3.90.550.10">
    <property type="entry name" value="Spore Coat Polysaccharide Biosynthesis Protein SpsA, Chain A"/>
    <property type="match status" value="1"/>
</dbReference>
<dbReference type="GO" id="GO:0008757">
    <property type="term" value="F:S-adenosylmethionine-dependent methyltransferase activity"/>
    <property type="evidence" value="ECO:0007669"/>
    <property type="project" value="InterPro"/>
</dbReference>
<dbReference type="InterPro" id="IPR029063">
    <property type="entry name" value="SAM-dependent_MTases_sf"/>
</dbReference>
<keyword evidence="1" id="KW-0175">Coiled coil</keyword>
<dbReference type="AlphaFoldDB" id="A0A3N9UHE7"/>
<dbReference type="Gene3D" id="3.40.50.150">
    <property type="entry name" value="Vaccinia Virus protein VP39"/>
    <property type="match status" value="1"/>
</dbReference>
<dbReference type="OrthoDB" id="43862at2"/>
<reference evidence="4 5" key="1">
    <citation type="journal article" date="2013" name="J. Microbiol.">
        <title>Lysinibacillus chungkukjangi sp. nov., isolated from Chungkukjang, Korean fermented soybean food.</title>
        <authorList>
            <person name="Kim S.J."/>
            <person name="Jang Y.H."/>
            <person name="Hamada M."/>
            <person name="Ahn J.H."/>
            <person name="Weon H.Y."/>
            <person name="Suzuki K."/>
            <person name="Whang K.S."/>
            <person name="Kwon S.W."/>
        </authorList>
    </citation>
    <scope>NUCLEOTIDE SEQUENCE [LARGE SCALE GENOMIC DNA]</scope>
    <source>
        <strain evidence="4 5">MCCC 1A12701</strain>
    </source>
</reference>
<dbReference type="CDD" id="cd03801">
    <property type="entry name" value="GT4_PimA-like"/>
    <property type="match status" value="1"/>
</dbReference>
<feature type="coiled-coil region" evidence="1">
    <location>
        <begin position="262"/>
        <end position="344"/>
    </location>
</feature>
<protein>
    <submittedName>
        <fullName evidence="4">Glycosyltransferase</fullName>
    </submittedName>
</protein>
<dbReference type="InterPro" id="IPR001173">
    <property type="entry name" value="Glyco_trans_2-like"/>
</dbReference>
<dbReference type="Pfam" id="PF13692">
    <property type="entry name" value="Glyco_trans_1_4"/>
    <property type="match status" value="1"/>
</dbReference>
<proteinExistence type="predicted"/>
<dbReference type="RefSeq" id="WP_124763311.1">
    <property type="nucleotide sequence ID" value="NZ_JAFBDY010000009.1"/>
</dbReference>
<name>A0A3N9UHE7_9BACI</name>
<evidence type="ECO:0000259" key="3">
    <source>
        <dbReference type="Pfam" id="PF08241"/>
    </source>
</evidence>
<dbReference type="Gene3D" id="3.40.50.2000">
    <property type="entry name" value="Glycogen Phosphorylase B"/>
    <property type="match status" value="2"/>
</dbReference>